<gene>
    <name evidence="4" type="primary">LOC105363677</name>
</gene>
<feature type="compositionally biased region" description="Polar residues" evidence="2">
    <location>
        <begin position="97"/>
        <end position="110"/>
    </location>
</feature>
<sequence>MVHRPLAPLCVDVPEFFPKRPGTWPIEDHTKPLQFYPPTSNSPYHDELFPYKGHVANRKTVTLYQQQQQQPQQTSSQAAAGMCSTILHRPIRIQESVTKSPMPQQSTIHKSPTPIPVYQRPGKLITDYPQRRKNQGVDFNNLILLTKSAMKVRRNQIKGPKKSLAEAATSRLLQSSNTSTAATVVAAAAAVKPNTSTSRWLDKGSQPRREREYLTVCTSIPRSAHGRRFGSKESPEDEAGGSETPGTKRLYRDVLGGNQIEEAAGFEGRYDELERQAMEQYRTSEECLALRYQELEQQAMEQYRNAESSESINMEFESHSLNPQNDGEGVNNIANDDVNPETRECSSGFGKYNHSKKALVDDEKGNEQRIKILKPMSKSAAIVHRVASEGSLRPIAVAKRLTGINGNSSYGRESKNTIRGASREKIVKTSSLSSLKRRLMPMSPLDYNKSGVYLTKNASLDPVKTVQTLDKHVAAYYRNTKVIQTGSGDDKANNAGVWLSDFWS</sequence>
<keyword evidence="1" id="KW-0175">Coiled coil</keyword>
<dbReference type="RefSeq" id="XP_011499730.1">
    <property type="nucleotide sequence ID" value="XM_011501428.1"/>
</dbReference>
<dbReference type="KEGG" id="csol:105363677"/>
<dbReference type="AlphaFoldDB" id="A0AAJ6YKG7"/>
<dbReference type="Proteomes" id="UP000695007">
    <property type="component" value="Unplaced"/>
</dbReference>
<accession>A0AAJ6YKG7</accession>
<keyword evidence="3" id="KW-1185">Reference proteome</keyword>
<evidence type="ECO:0000256" key="1">
    <source>
        <dbReference type="SAM" id="Coils"/>
    </source>
</evidence>
<evidence type="ECO:0000313" key="4">
    <source>
        <dbReference type="RefSeq" id="XP_011499730.1"/>
    </source>
</evidence>
<proteinExistence type="predicted"/>
<dbReference type="GeneID" id="105363677"/>
<feature type="region of interest" description="Disordered" evidence="2">
    <location>
        <begin position="97"/>
        <end position="121"/>
    </location>
</feature>
<evidence type="ECO:0000256" key="2">
    <source>
        <dbReference type="SAM" id="MobiDB-lite"/>
    </source>
</evidence>
<evidence type="ECO:0000313" key="3">
    <source>
        <dbReference type="Proteomes" id="UP000695007"/>
    </source>
</evidence>
<feature type="region of interest" description="Disordered" evidence="2">
    <location>
        <begin position="224"/>
        <end position="251"/>
    </location>
</feature>
<organism evidence="3 4">
    <name type="scientific">Ceratosolen solmsi marchali</name>
    <dbReference type="NCBI Taxonomy" id="326594"/>
    <lineage>
        <taxon>Eukaryota</taxon>
        <taxon>Metazoa</taxon>
        <taxon>Ecdysozoa</taxon>
        <taxon>Arthropoda</taxon>
        <taxon>Hexapoda</taxon>
        <taxon>Insecta</taxon>
        <taxon>Pterygota</taxon>
        <taxon>Neoptera</taxon>
        <taxon>Endopterygota</taxon>
        <taxon>Hymenoptera</taxon>
        <taxon>Apocrita</taxon>
        <taxon>Proctotrupomorpha</taxon>
        <taxon>Chalcidoidea</taxon>
        <taxon>Agaonidae</taxon>
        <taxon>Agaoninae</taxon>
        <taxon>Ceratosolen</taxon>
    </lineage>
</organism>
<protein>
    <submittedName>
        <fullName evidence="4">Uncharacterized protein LOC105363677</fullName>
    </submittedName>
</protein>
<name>A0AAJ6YKG7_9HYME</name>
<feature type="coiled-coil region" evidence="1">
    <location>
        <begin position="278"/>
        <end position="312"/>
    </location>
</feature>
<reference evidence="4" key="1">
    <citation type="submission" date="2025-08" db="UniProtKB">
        <authorList>
            <consortium name="RefSeq"/>
        </authorList>
    </citation>
    <scope>IDENTIFICATION</scope>
</reference>